<feature type="transmembrane region" description="Helical" evidence="11">
    <location>
        <begin position="157"/>
        <end position="180"/>
    </location>
</feature>
<keyword evidence="3" id="KW-0813">Transport</keyword>
<dbReference type="OrthoDB" id="19261at2759"/>
<comment type="caution">
    <text evidence="13">The sequence shown here is derived from an EMBL/GenBank/DDBJ whole genome shotgun (WGS) entry which is preliminary data.</text>
</comment>
<dbReference type="GO" id="GO:0140575">
    <property type="term" value="F:transmembrane monodehydroascorbate reductase activity"/>
    <property type="evidence" value="ECO:0007669"/>
    <property type="project" value="InterPro"/>
</dbReference>
<feature type="transmembrane region" description="Helical" evidence="11">
    <location>
        <begin position="125"/>
        <end position="145"/>
    </location>
</feature>
<dbReference type="GO" id="GO:0046872">
    <property type="term" value="F:metal ion binding"/>
    <property type="evidence" value="ECO:0007669"/>
    <property type="project" value="UniProtKB-KW"/>
</dbReference>
<feature type="transmembrane region" description="Helical" evidence="11">
    <location>
        <begin position="91"/>
        <end position="113"/>
    </location>
</feature>
<evidence type="ECO:0000256" key="3">
    <source>
        <dbReference type="ARBA" id="ARBA00022448"/>
    </source>
</evidence>
<evidence type="ECO:0000256" key="1">
    <source>
        <dbReference type="ARBA" id="ARBA00001970"/>
    </source>
</evidence>
<keyword evidence="8 11" id="KW-1133">Transmembrane helix</keyword>
<keyword evidence="14" id="KW-1185">Reference proteome</keyword>
<evidence type="ECO:0000256" key="10">
    <source>
        <dbReference type="ARBA" id="ARBA00023136"/>
    </source>
</evidence>
<feature type="domain" description="Cytochrome b561" evidence="12">
    <location>
        <begin position="17"/>
        <end position="220"/>
    </location>
</feature>
<keyword evidence="4" id="KW-0349">Heme</keyword>
<organism evidence="13 14">
    <name type="scientific">Carpinus fangiana</name>
    <dbReference type="NCBI Taxonomy" id="176857"/>
    <lineage>
        <taxon>Eukaryota</taxon>
        <taxon>Viridiplantae</taxon>
        <taxon>Streptophyta</taxon>
        <taxon>Embryophyta</taxon>
        <taxon>Tracheophyta</taxon>
        <taxon>Spermatophyta</taxon>
        <taxon>Magnoliopsida</taxon>
        <taxon>eudicotyledons</taxon>
        <taxon>Gunneridae</taxon>
        <taxon>Pentapetalae</taxon>
        <taxon>rosids</taxon>
        <taxon>fabids</taxon>
        <taxon>Fagales</taxon>
        <taxon>Betulaceae</taxon>
        <taxon>Carpinus</taxon>
    </lineage>
</organism>
<evidence type="ECO:0000256" key="5">
    <source>
        <dbReference type="ARBA" id="ARBA00022692"/>
    </source>
</evidence>
<feature type="transmembrane region" description="Helical" evidence="11">
    <location>
        <begin position="60"/>
        <end position="79"/>
    </location>
</feature>
<evidence type="ECO:0000313" key="13">
    <source>
        <dbReference type="EMBL" id="KAB8455110.1"/>
    </source>
</evidence>
<dbReference type="CDD" id="cd08760">
    <property type="entry name" value="Cyt_b561_FRRS1_like"/>
    <property type="match status" value="1"/>
</dbReference>
<evidence type="ECO:0000313" key="14">
    <source>
        <dbReference type="Proteomes" id="UP000327013"/>
    </source>
</evidence>
<dbReference type="InterPro" id="IPR006593">
    <property type="entry name" value="Cyt_b561/ferric_Rdtase_TM"/>
</dbReference>
<evidence type="ECO:0000256" key="11">
    <source>
        <dbReference type="SAM" id="Phobius"/>
    </source>
</evidence>
<feature type="transmembrane region" description="Helical" evidence="11">
    <location>
        <begin position="7"/>
        <end position="25"/>
    </location>
</feature>
<reference evidence="13 14" key="1">
    <citation type="submission" date="2019-06" db="EMBL/GenBank/DDBJ databases">
        <title>A chromosomal-level reference genome of Carpinus fangiana (Coryloideae, Betulaceae).</title>
        <authorList>
            <person name="Yang X."/>
            <person name="Wang Z."/>
            <person name="Zhang L."/>
            <person name="Hao G."/>
            <person name="Liu J."/>
            <person name="Yang Y."/>
        </authorList>
    </citation>
    <scope>NUCLEOTIDE SEQUENCE [LARGE SCALE GENOMIC DNA]</scope>
    <source>
        <strain evidence="13">Cfa_2016G</strain>
        <tissue evidence="13">Leaf</tissue>
    </source>
</reference>
<evidence type="ECO:0000256" key="6">
    <source>
        <dbReference type="ARBA" id="ARBA00022723"/>
    </source>
</evidence>
<protein>
    <recommendedName>
        <fullName evidence="12">Cytochrome b561 domain-containing protein</fullName>
    </recommendedName>
</protein>
<comment type="subcellular location">
    <subcellularLocation>
        <location evidence="2">Membrane</location>
        <topology evidence="2">Multi-pass membrane protein</topology>
    </subcellularLocation>
</comment>
<dbReference type="EMBL" id="VIBQ01000040">
    <property type="protein sequence ID" value="KAB8455110.1"/>
    <property type="molecule type" value="Genomic_DNA"/>
</dbReference>
<keyword evidence="6" id="KW-0479">Metal-binding</keyword>
<evidence type="ECO:0000256" key="2">
    <source>
        <dbReference type="ARBA" id="ARBA00004141"/>
    </source>
</evidence>
<dbReference type="Gene3D" id="1.20.120.1770">
    <property type="match status" value="1"/>
</dbReference>
<dbReference type="PROSITE" id="PS50939">
    <property type="entry name" value="CYTOCHROME_B561"/>
    <property type="match status" value="1"/>
</dbReference>
<accession>A0A5N6L0J5</accession>
<evidence type="ECO:0000259" key="12">
    <source>
        <dbReference type="PROSITE" id="PS50939"/>
    </source>
</evidence>
<evidence type="ECO:0000256" key="7">
    <source>
        <dbReference type="ARBA" id="ARBA00022982"/>
    </source>
</evidence>
<evidence type="ECO:0000256" key="9">
    <source>
        <dbReference type="ARBA" id="ARBA00023004"/>
    </source>
</evidence>
<dbReference type="PANTHER" id="PTHR15422:SF24">
    <property type="entry name" value="DOMON RELATED DOMAIN-CONTAINING PROTEIN"/>
    <property type="match status" value="1"/>
</dbReference>
<proteinExistence type="predicted"/>
<dbReference type="GO" id="GO:0016020">
    <property type="term" value="C:membrane"/>
    <property type="evidence" value="ECO:0007669"/>
    <property type="project" value="UniProtKB-SubCell"/>
</dbReference>
<keyword evidence="5 11" id="KW-0812">Transmembrane</keyword>
<dbReference type="SMART" id="SM00665">
    <property type="entry name" value="B561"/>
    <property type="match status" value="1"/>
</dbReference>
<keyword evidence="10 11" id="KW-0472">Membrane</keyword>
<name>A0A5N6L0J5_9ROSI</name>
<comment type="cofactor">
    <cofactor evidence="1">
        <name>heme b</name>
        <dbReference type="ChEBI" id="CHEBI:60344"/>
    </cofactor>
</comment>
<dbReference type="PANTHER" id="PTHR15422">
    <property type="entry name" value="OS05G0565100 PROTEIN"/>
    <property type="match status" value="1"/>
</dbReference>
<keyword evidence="9" id="KW-0408">Iron</keyword>
<dbReference type="Proteomes" id="UP000327013">
    <property type="component" value="Unassembled WGS sequence"/>
</dbReference>
<evidence type="ECO:0000256" key="8">
    <source>
        <dbReference type="ARBA" id="ARBA00022989"/>
    </source>
</evidence>
<dbReference type="AlphaFoldDB" id="A0A5N6L0J5"/>
<evidence type="ECO:0000256" key="4">
    <source>
        <dbReference type="ARBA" id="ARBA00022617"/>
    </source>
</evidence>
<dbReference type="GO" id="GO:0020037">
    <property type="term" value="F:heme binding"/>
    <property type="evidence" value="ECO:0007669"/>
    <property type="project" value="TreeGrafter"/>
</dbReference>
<feature type="transmembrane region" description="Helical" evidence="11">
    <location>
        <begin position="192"/>
        <end position="212"/>
    </location>
</feature>
<gene>
    <name evidence="13" type="ORF">FH972_025263</name>
</gene>
<keyword evidence="7" id="KW-0249">Electron transport</keyword>
<dbReference type="InterPro" id="IPR045150">
    <property type="entry name" value="CYB561D1/2"/>
</dbReference>
<dbReference type="Pfam" id="PF03188">
    <property type="entry name" value="Cytochrom_B561"/>
    <property type="match status" value="1"/>
</dbReference>
<sequence>MQLLQKLVSFTIHASVFVLVLPLVSSSQEHSKATTHAGHKDSSHHKQSQKLLFEITLHGFLLWASLGFLLPVGILVIRMSHREECGRRLKILFYVHAILQTLMILVATAGAVMSIKNFNNSFKNYHQRIGLLLYGIIWLQALVGFVRPKRGSKARSVWFFVHWLLGTTVSILGVLNIYTGLQAYHEKTSRSIRLWTILFTTEISFIAFFYLLQDKWVYTKKQGVILGDEPIRPSDQHISPSDTQKELMVKSC</sequence>